<keyword evidence="2" id="KW-1185">Reference proteome</keyword>
<name>A0A9D3YE15_DREPO</name>
<dbReference type="PANTHER" id="PTHR44826">
    <property type="entry name" value="SPORE COAT PROTEIN SP85"/>
    <property type="match status" value="1"/>
</dbReference>
<evidence type="ECO:0000313" key="2">
    <source>
        <dbReference type="Proteomes" id="UP000828390"/>
    </source>
</evidence>
<gene>
    <name evidence="1" type="ORF">DPMN_086172</name>
</gene>
<dbReference type="Proteomes" id="UP000828390">
    <property type="component" value="Unassembled WGS sequence"/>
</dbReference>
<dbReference type="EMBL" id="JAIWYP010000016">
    <property type="protein sequence ID" value="KAH3698628.1"/>
    <property type="molecule type" value="Genomic_DNA"/>
</dbReference>
<comment type="caution">
    <text evidence="1">The sequence shown here is derived from an EMBL/GenBank/DDBJ whole genome shotgun (WGS) entry which is preliminary data.</text>
</comment>
<dbReference type="InterPro" id="IPR051860">
    <property type="entry name" value="Plasmodium_CSP_Invasion"/>
</dbReference>
<proteinExistence type="predicted"/>
<accession>A0A9D3YE15</accession>
<sequence>MYHSINKSFLPPIHLSIHPFIHPSIHPSIHACINVSMHTSIHPSLHLYIHPSIYPSIHLSIRFCITAQLKSYNSNQKTTTLRGDWQTTRETRVFEIAKETVTFYKKGQYAREPSGRRGNLMIDA</sequence>
<dbReference type="PANTHER" id="PTHR44826:SF5">
    <property type="entry name" value="DYNEIN HEAVY CHAIN"/>
    <property type="match status" value="1"/>
</dbReference>
<reference evidence="1" key="2">
    <citation type="submission" date="2020-11" db="EMBL/GenBank/DDBJ databases">
        <authorList>
            <person name="McCartney M.A."/>
            <person name="Auch B."/>
            <person name="Kono T."/>
            <person name="Mallez S."/>
            <person name="Becker A."/>
            <person name="Gohl D.M."/>
            <person name="Silverstein K.A.T."/>
            <person name="Koren S."/>
            <person name="Bechman K.B."/>
            <person name="Herman A."/>
            <person name="Abrahante J.E."/>
            <person name="Garbe J."/>
        </authorList>
    </citation>
    <scope>NUCLEOTIDE SEQUENCE</scope>
    <source>
        <strain evidence="1">Duluth1</strain>
        <tissue evidence="1">Whole animal</tissue>
    </source>
</reference>
<reference evidence="1" key="1">
    <citation type="journal article" date="2019" name="bioRxiv">
        <title>The Genome of the Zebra Mussel, Dreissena polymorpha: A Resource for Invasive Species Research.</title>
        <authorList>
            <person name="McCartney M.A."/>
            <person name="Auch B."/>
            <person name="Kono T."/>
            <person name="Mallez S."/>
            <person name="Zhang Y."/>
            <person name="Obille A."/>
            <person name="Becker A."/>
            <person name="Abrahante J.E."/>
            <person name="Garbe J."/>
            <person name="Badalamenti J.P."/>
            <person name="Herman A."/>
            <person name="Mangelson H."/>
            <person name="Liachko I."/>
            <person name="Sullivan S."/>
            <person name="Sone E.D."/>
            <person name="Koren S."/>
            <person name="Silverstein K.A.T."/>
            <person name="Beckman K.B."/>
            <person name="Gohl D.M."/>
        </authorList>
    </citation>
    <scope>NUCLEOTIDE SEQUENCE</scope>
    <source>
        <strain evidence="1">Duluth1</strain>
        <tissue evidence="1">Whole animal</tissue>
    </source>
</reference>
<dbReference type="AlphaFoldDB" id="A0A9D3YE15"/>
<organism evidence="1 2">
    <name type="scientific">Dreissena polymorpha</name>
    <name type="common">Zebra mussel</name>
    <name type="synonym">Mytilus polymorpha</name>
    <dbReference type="NCBI Taxonomy" id="45954"/>
    <lineage>
        <taxon>Eukaryota</taxon>
        <taxon>Metazoa</taxon>
        <taxon>Spiralia</taxon>
        <taxon>Lophotrochozoa</taxon>
        <taxon>Mollusca</taxon>
        <taxon>Bivalvia</taxon>
        <taxon>Autobranchia</taxon>
        <taxon>Heteroconchia</taxon>
        <taxon>Euheterodonta</taxon>
        <taxon>Imparidentia</taxon>
        <taxon>Neoheterodontei</taxon>
        <taxon>Myida</taxon>
        <taxon>Dreissenoidea</taxon>
        <taxon>Dreissenidae</taxon>
        <taxon>Dreissena</taxon>
    </lineage>
</organism>
<evidence type="ECO:0000313" key="1">
    <source>
        <dbReference type="EMBL" id="KAH3698628.1"/>
    </source>
</evidence>
<protein>
    <submittedName>
        <fullName evidence="1">Uncharacterized protein</fullName>
    </submittedName>
</protein>